<dbReference type="AlphaFoldDB" id="A0A143HMC6"/>
<dbReference type="SUPFAM" id="SSF53448">
    <property type="entry name" value="Nucleotide-diphospho-sugar transferases"/>
    <property type="match status" value="1"/>
</dbReference>
<proteinExistence type="predicted"/>
<gene>
    <name evidence="2" type="ORF">A3224_08780</name>
</gene>
<protein>
    <recommendedName>
        <fullName evidence="1">Glycosyltransferase 2-like domain-containing protein</fullName>
    </recommendedName>
</protein>
<dbReference type="EMBL" id="CP014864">
    <property type="protein sequence ID" value="AMX02667.1"/>
    <property type="molecule type" value="Genomic_DNA"/>
</dbReference>
<dbReference type="Pfam" id="PF00535">
    <property type="entry name" value="Glycos_transf_2"/>
    <property type="match status" value="1"/>
</dbReference>
<keyword evidence="3" id="KW-1185">Reference proteome</keyword>
<organism evidence="2 3">
    <name type="scientific">Microbulbifer thermotolerans</name>
    <dbReference type="NCBI Taxonomy" id="252514"/>
    <lineage>
        <taxon>Bacteria</taxon>
        <taxon>Pseudomonadati</taxon>
        <taxon>Pseudomonadota</taxon>
        <taxon>Gammaproteobacteria</taxon>
        <taxon>Cellvibrionales</taxon>
        <taxon>Microbulbiferaceae</taxon>
        <taxon>Microbulbifer</taxon>
    </lineage>
</organism>
<dbReference type="Proteomes" id="UP000076077">
    <property type="component" value="Chromosome"/>
</dbReference>
<dbReference type="STRING" id="252514.A3224_08780"/>
<dbReference type="InterPro" id="IPR029044">
    <property type="entry name" value="Nucleotide-diphossugar_trans"/>
</dbReference>
<sequence>MAVAANIGLRKASGKYIGFVDGDDWCESYMFEELVKAAEEHQAEVIIGNYKNYDEKENEYYEPSDAKRWRHGLPLNTHISSLEERKEILKFNPVPWRKLYLREFLFNKEIFFPEGDYFYEDNPFHWFCVTQAKSFVLVNKCLCYHRMNRVGQTMGAADKRLLAMYEHHKTIMDWLLASDSYDTFREELILWIVNNTCWIYDAIRDEHKPDVVQCLSEALSMHDLNFAYSVTMSEKMGNRGRELAGYAFNLINFMPTDKNVRGFKVSLVGQAYDNYKEYGLKDTLRKIKGYVYHRSPAPIKRVLKMISGCLPKKDISNKEIMGKLETIKCQVEFQKYMLALNDEFEKTVLKELSQIRSEIEVLKAQGRQVEQKNDLDSVSC</sequence>
<name>A0A143HMC6_MICTH</name>
<feature type="domain" description="Glycosyltransferase 2-like" evidence="1">
    <location>
        <begin position="2"/>
        <end position="71"/>
    </location>
</feature>
<dbReference type="CDD" id="cd00761">
    <property type="entry name" value="Glyco_tranf_GTA_type"/>
    <property type="match status" value="1"/>
</dbReference>
<dbReference type="Gene3D" id="3.90.550.10">
    <property type="entry name" value="Spore Coat Polysaccharide Biosynthesis Protein SpsA, Chain A"/>
    <property type="match status" value="1"/>
</dbReference>
<reference evidence="3" key="1">
    <citation type="submission" date="2016-03" db="EMBL/GenBank/DDBJ databases">
        <authorList>
            <person name="Lee Y.-S."/>
            <person name="Choi Y.-L."/>
        </authorList>
    </citation>
    <scope>NUCLEOTIDE SEQUENCE [LARGE SCALE GENOMIC DNA]</scope>
    <source>
        <strain evidence="3">DAU221</strain>
    </source>
</reference>
<evidence type="ECO:0000313" key="2">
    <source>
        <dbReference type="EMBL" id="AMX02667.1"/>
    </source>
</evidence>
<evidence type="ECO:0000313" key="3">
    <source>
        <dbReference type="Proteomes" id="UP000076077"/>
    </source>
</evidence>
<evidence type="ECO:0000259" key="1">
    <source>
        <dbReference type="Pfam" id="PF00535"/>
    </source>
</evidence>
<dbReference type="InterPro" id="IPR001173">
    <property type="entry name" value="Glyco_trans_2-like"/>
</dbReference>
<accession>A0A143HMC6</accession>
<dbReference type="KEGG" id="mthd:A3224_08780"/>